<protein>
    <submittedName>
        <fullName evidence="2">Uncharacterized protein</fullName>
    </submittedName>
</protein>
<reference evidence="2" key="2">
    <citation type="submission" date="2020-05" db="UniProtKB">
        <authorList>
            <consortium name="EnsemblMetazoa"/>
        </authorList>
    </citation>
    <scope>IDENTIFICATION</scope>
    <source>
        <strain evidence="2">IAEA</strain>
    </source>
</reference>
<dbReference type="AlphaFoldDB" id="A0A1B0A4J2"/>
<evidence type="ECO:0000256" key="1">
    <source>
        <dbReference type="SAM" id="MobiDB-lite"/>
    </source>
</evidence>
<feature type="region of interest" description="Disordered" evidence="1">
    <location>
        <begin position="1"/>
        <end position="23"/>
    </location>
</feature>
<proteinExistence type="predicted"/>
<sequence>MPSSMTPSTTTATTTASSSTTTTTRTLLNSSNLNYLYNFEATNTEDIPADVREITTIAKARSEEEVQNRVVMSPPSSAVFQ</sequence>
<name>A0A1B0A4J2_GLOPL</name>
<reference evidence="3" key="1">
    <citation type="submission" date="2014-03" db="EMBL/GenBank/DDBJ databases">
        <authorList>
            <person name="Aksoy S."/>
            <person name="Warren W."/>
            <person name="Wilson R.K."/>
        </authorList>
    </citation>
    <scope>NUCLEOTIDE SEQUENCE [LARGE SCALE GENOMIC DNA]</scope>
    <source>
        <strain evidence="3">IAEA</strain>
    </source>
</reference>
<evidence type="ECO:0000313" key="2">
    <source>
        <dbReference type="EnsemblMetazoa" id="GPAI034277-PA"/>
    </source>
</evidence>
<keyword evidence="3" id="KW-1185">Reference proteome</keyword>
<dbReference type="EnsemblMetazoa" id="GPAI034277-RA">
    <property type="protein sequence ID" value="GPAI034277-PA"/>
    <property type="gene ID" value="GPAI034277"/>
</dbReference>
<evidence type="ECO:0000313" key="3">
    <source>
        <dbReference type="Proteomes" id="UP000092445"/>
    </source>
</evidence>
<dbReference type="Proteomes" id="UP000092445">
    <property type="component" value="Unassembled WGS sequence"/>
</dbReference>
<organism evidence="2 3">
    <name type="scientific">Glossina pallidipes</name>
    <name type="common">Tsetse fly</name>
    <dbReference type="NCBI Taxonomy" id="7398"/>
    <lineage>
        <taxon>Eukaryota</taxon>
        <taxon>Metazoa</taxon>
        <taxon>Ecdysozoa</taxon>
        <taxon>Arthropoda</taxon>
        <taxon>Hexapoda</taxon>
        <taxon>Insecta</taxon>
        <taxon>Pterygota</taxon>
        <taxon>Neoptera</taxon>
        <taxon>Endopterygota</taxon>
        <taxon>Diptera</taxon>
        <taxon>Brachycera</taxon>
        <taxon>Muscomorpha</taxon>
        <taxon>Hippoboscoidea</taxon>
        <taxon>Glossinidae</taxon>
        <taxon>Glossina</taxon>
    </lineage>
</organism>
<accession>A0A1B0A4J2</accession>
<dbReference type="VEuPathDB" id="VectorBase:GPAI034277"/>